<protein>
    <submittedName>
        <fullName evidence="1">Uncharacterized protein</fullName>
    </submittedName>
</protein>
<dbReference type="Proteomes" id="UP001220610">
    <property type="component" value="Chromosome"/>
</dbReference>
<accession>A0AAJ6BIF4</accession>
<dbReference type="EMBL" id="CP119311">
    <property type="protein sequence ID" value="WEK38253.1"/>
    <property type="molecule type" value="Genomic_DNA"/>
</dbReference>
<name>A0AAJ6BIF4_9BACT</name>
<evidence type="ECO:0000313" key="2">
    <source>
        <dbReference type="Proteomes" id="UP001220610"/>
    </source>
</evidence>
<evidence type="ECO:0000313" key="1">
    <source>
        <dbReference type="EMBL" id="WEK38253.1"/>
    </source>
</evidence>
<sequence length="126" mass="14227">MLQIGELAVVQKTLPAPQGLFACNVKAPPTIAKTTNKVGTILLYLMTLSFKVGEIQPFKIIPTNVANQDYFNYTAQHSLMEYQSTFSIKDEKEVGGRILKAEFEKAERQLEIIHHQNSNRIQSHQP</sequence>
<dbReference type="AlphaFoldDB" id="A0AAJ6BIF4"/>
<reference evidence="1" key="1">
    <citation type="submission" date="2023-03" db="EMBL/GenBank/DDBJ databases">
        <title>Andean soil-derived lignocellulolytic bacterial consortium as a source of novel taxa and putative plastic-active enzymes.</title>
        <authorList>
            <person name="Diaz-Garcia L."/>
            <person name="Chuvochina M."/>
            <person name="Feuerriegel G."/>
            <person name="Bunk B."/>
            <person name="Sproer C."/>
            <person name="Streit W.R."/>
            <person name="Rodriguez L.M."/>
            <person name="Overmann J."/>
            <person name="Jimenez D.J."/>
        </authorList>
    </citation>
    <scope>NUCLEOTIDE SEQUENCE</scope>
    <source>
        <strain evidence="1">MAG 7</strain>
    </source>
</reference>
<gene>
    <name evidence="1" type="ORF">P0Y53_12165</name>
</gene>
<proteinExistence type="predicted"/>
<organism evidence="1 2">
    <name type="scientific">Candidatus Pseudobacter hemicellulosilyticus</name>
    <dbReference type="NCBI Taxonomy" id="3121375"/>
    <lineage>
        <taxon>Bacteria</taxon>
        <taxon>Pseudomonadati</taxon>
        <taxon>Bacteroidota</taxon>
        <taxon>Chitinophagia</taxon>
        <taxon>Chitinophagales</taxon>
        <taxon>Chitinophagaceae</taxon>
        <taxon>Pseudobacter</taxon>
    </lineage>
</organism>